<feature type="chain" id="PRO_5007878550" description="Phosphoglycerate mutase family protein" evidence="1">
    <location>
        <begin position="21"/>
        <end position="179"/>
    </location>
</feature>
<protein>
    <recommendedName>
        <fullName evidence="4">Phosphoglycerate mutase family protein</fullName>
    </recommendedName>
</protein>
<organism evidence="2 3">
    <name type="scientific">Athelia psychrophila</name>
    <dbReference type="NCBI Taxonomy" id="1759441"/>
    <lineage>
        <taxon>Eukaryota</taxon>
        <taxon>Fungi</taxon>
        <taxon>Dikarya</taxon>
        <taxon>Basidiomycota</taxon>
        <taxon>Agaricomycotina</taxon>
        <taxon>Agaricomycetes</taxon>
        <taxon>Agaricomycetidae</taxon>
        <taxon>Atheliales</taxon>
        <taxon>Atheliaceae</taxon>
        <taxon>Athelia</taxon>
    </lineage>
</organism>
<dbReference type="PROSITE" id="PS00175">
    <property type="entry name" value="PG_MUTASE"/>
    <property type="match status" value="1"/>
</dbReference>
<sequence>MFGPKQFAFTLLASSAFVAASYDNTLYLIRHGEKPSNGSDGLSAQGVERAQCLRTVFGDSSSYDIGYIMAETPKSDGSRARPYDTVLPLATDLGITIDTSCSKTDAKCVKKAVKAYAGTSGSKNVLICWEHGELTDIASELGVSKAPDYPDASFNLIWTVQDQDLISTTSEDCPGLDSS</sequence>
<reference evidence="2 3" key="1">
    <citation type="journal article" date="2016" name="Mol. Biol. Evol.">
        <title>Comparative Genomics of Early-Diverging Mushroom-Forming Fungi Provides Insights into the Origins of Lignocellulose Decay Capabilities.</title>
        <authorList>
            <person name="Nagy L.G."/>
            <person name="Riley R."/>
            <person name="Tritt A."/>
            <person name="Adam C."/>
            <person name="Daum C."/>
            <person name="Floudas D."/>
            <person name="Sun H."/>
            <person name="Yadav J.S."/>
            <person name="Pangilinan J."/>
            <person name="Larsson K.H."/>
            <person name="Matsuura K."/>
            <person name="Barry K."/>
            <person name="Labutti K."/>
            <person name="Kuo R."/>
            <person name="Ohm R.A."/>
            <person name="Bhattacharya S.S."/>
            <person name="Shirouzu T."/>
            <person name="Yoshinaga Y."/>
            <person name="Martin F.M."/>
            <person name="Grigoriev I.V."/>
            <person name="Hibbett D.S."/>
        </authorList>
    </citation>
    <scope>NUCLEOTIDE SEQUENCE [LARGE SCALE GENOMIC DNA]</scope>
    <source>
        <strain evidence="2 3">CBS 109695</strain>
    </source>
</reference>
<dbReference type="AlphaFoldDB" id="A0A166Q7B2"/>
<dbReference type="GO" id="GO:0003824">
    <property type="term" value="F:catalytic activity"/>
    <property type="evidence" value="ECO:0007669"/>
    <property type="project" value="InterPro"/>
</dbReference>
<dbReference type="STRING" id="436010.A0A166Q7B2"/>
<accession>A0A166Q7B2</accession>
<proteinExistence type="predicted"/>
<name>A0A166Q7B2_9AGAM</name>
<evidence type="ECO:0008006" key="4">
    <source>
        <dbReference type="Google" id="ProtNLM"/>
    </source>
</evidence>
<evidence type="ECO:0000313" key="3">
    <source>
        <dbReference type="Proteomes" id="UP000076532"/>
    </source>
</evidence>
<gene>
    <name evidence="2" type="ORF">FIBSPDRAFT_909115</name>
</gene>
<dbReference type="InterPro" id="IPR001345">
    <property type="entry name" value="PG/BPGM_mutase_AS"/>
</dbReference>
<keyword evidence="1" id="KW-0732">Signal</keyword>
<evidence type="ECO:0000313" key="2">
    <source>
        <dbReference type="EMBL" id="KZP26838.1"/>
    </source>
</evidence>
<feature type="signal peptide" evidence="1">
    <location>
        <begin position="1"/>
        <end position="20"/>
    </location>
</feature>
<evidence type="ECO:0000256" key="1">
    <source>
        <dbReference type="SAM" id="SignalP"/>
    </source>
</evidence>
<dbReference type="Proteomes" id="UP000076532">
    <property type="component" value="Unassembled WGS sequence"/>
</dbReference>
<keyword evidence="3" id="KW-1185">Reference proteome</keyword>
<dbReference type="EMBL" id="KV417512">
    <property type="protein sequence ID" value="KZP26838.1"/>
    <property type="molecule type" value="Genomic_DNA"/>
</dbReference>
<dbReference type="OrthoDB" id="425925at2759"/>